<feature type="transmembrane region" description="Helical" evidence="1">
    <location>
        <begin position="176"/>
        <end position="194"/>
    </location>
</feature>
<dbReference type="Proteomes" id="UP000831113">
    <property type="component" value="Chromosome"/>
</dbReference>
<dbReference type="EC" id="3.4.-.-" evidence="3"/>
<sequence length="234" mass="26968">MNALNLNLVAAKQGDKALVGRWVEWLVLFVGVPLALRIWWQPLVLLAILVAVTAWGVWWLVRRRLPHYQPLWRGPVGRNERRQFERILWRFAVSAILLLAVVGFFTPGKLFNMPRTQPMLWLSVLVSYPLLSVYPQEVIYRALFFNRYRPLFRGAYATLLASAGSFAFMHLVFQNWPAVLLTLIGGWLFAETYARTYSLRLVWLEHTLYGILIFTIGLGDYFYHANVGQALGGT</sequence>
<protein>
    <submittedName>
        <fullName evidence="3">CPBP family glutamic-type intramembrane protease</fullName>
        <ecNumber evidence="3">3.4.-.-</ecNumber>
    </submittedName>
</protein>
<dbReference type="EMBL" id="CP094669">
    <property type="protein sequence ID" value="UOG76692.1"/>
    <property type="molecule type" value="Genomic_DNA"/>
</dbReference>
<feature type="domain" description="CAAX prenyl protease 2/Lysostaphin resistance protein A-like" evidence="2">
    <location>
        <begin position="121"/>
        <end position="209"/>
    </location>
</feature>
<dbReference type="GO" id="GO:0006508">
    <property type="term" value="P:proteolysis"/>
    <property type="evidence" value="ECO:0007669"/>
    <property type="project" value="UniProtKB-KW"/>
</dbReference>
<evidence type="ECO:0000313" key="4">
    <source>
        <dbReference type="Proteomes" id="UP000831113"/>
    </source>
</evidence>
<feature type="transmembrane region" description="Helical" evidence="1">
    <location>
        <begin position="38"/>
        <end position="61"/>
    </location>
</feature>
<name>A0ABY4D3T9_9BACT</name>
<keyword evidence="1" id="KW-1133">Transmembrane helix</keyword>
<evidence type="ECO:0000313" key="3">
    <source>
        <dbReference type="EMBL" id="UOG76692.1"/>
    </source>
</evidence>
<keyword evidence="1" id="KW-0472">Membrane</keyword>
<dbReference type="RefSeq" id="WP_243801814.1">
    <property type="nucleotide sequence ID" value="NZ_CP094669.1"/>
</dbReference>
<keyword evidence="3" id="KW-0378">Hydrolase</keyword>
<dbReference type="Pfam" id="PF02517">
    <property type="entry name" value="Rce1-like"/>
    <property type="match status" value="1"/>
</dbReference>
<evidence type="ECO:0000256" key="1">
    <source>
        <dbReference type="SAM" id="Phobius"/>
    </source>
</evidence>
<feature type="transmembrane region" description="Helical" evidence="1">
    <location>
        <begin position="87"/>
        <end position="107"/>
    </location>
</feature>
<evidence type="ECO:0000259" key="2">
    <source>
        <dbReference type="Pfam" id="PF02517"/>
    </source>
</evidence>
<accession>A0ABY4D3T9</accession>
<organism evidence="3 4">
    <name type="scientific">Hymenobacter tibetensis</name>
    <dbReference type="NCBI Taxonomy" id="497967"/>
    <lineage>
        <taxon>Bacteria</taxon>
        <taxon>Pseudomonadati</taxon>
        <taxon>Bacteroidota</taxon>
        <taxon>Cytophagia</taxon>
        <taxon>Cytophagales</taxon>
        <taxon>Hymenobacteraceae</taxon>
        <taxon>Hymenobacter</taxon>
    </lineage>
</organism>
<feature type="transmembrane region" description="Helical" evidence="1">
    <location>
        <begin position="206"/>
        <end position="224"/>
    </location>
</feature>
<dbReference type="InterPro" id="IPR003675">
    <property type="entry name" value="Rce1/LyrA-like_dom"/>
</dbReference>
<feature type="transmembrane region" description="Helical" evidence="1">
    <location>
        <begin position="119"/>
        <end position="139"/>
    </location>
</feature>
<proteinExistence type="predicted"/>
<keyword evidence="1" id="KW-0812">Transmembrane</keyword>
<keyword evidence="3" id="KW-0645">Protease</keyword>
<feature type="transmembrane region" description="Helical" evidence="1">
    <location>
        <begin position="151"/>
        <end position="170"/>
    </location>
</feature>
<reference evidence="3 4" key="1">
    <citation type="submission" date="2022-03" db="EMBL/GenBank/DDBJ databases">
        <title>Hymenobactersp. isolated from the air.</title>
        <authorList>
            <person name="Won M."/>
            <person name="Kwon S.-W."/>
        </authorList>
    </citation>
    <scope>NUCLEOTIDE SEQUENCE [LARGE SCALE GENOMIC DNA]</scope>
    <source>
        <strain evidence="3 4">KACC 21982</strain>
    </source>
</reference>
<keyword evidence="4" id="KW-1185">Reference proteome</keyword>
<dbReference type="GO" id="GO:0008233">
    <property type="term" value="F:peptidase activity"/>
    <property type="evidence" value="ECO:0007669"/>
    <property type="project" value="UniProtKB-KW"/>
</dbReference>
<gene>
    <name evidence="3" type="ORF">MTX78_08820</name>
</gene>